<keyword evidence="1 2" id="KW-0378">Hydrolase</keyword>
<accession>A0ABT5MVT2</accession>
<dbReference type="SMART" id="SM00849">
    <property type="entry name" value="Lactamase_B"/>
    <property type="match status" value="1"/>
</dbReference>
<comment type="caution">
    <text evidence="5">The sequence shown here is derived from an EMBL/GenBank/DDBJ whole genome shotgun (WGS) entry which is preliminary data.</text>
</comment>
<evidence type="ECO:0000259" key="4">
    <source>
        <dbReference type="SMART" id="SM00849"/>
    </source>
</evidence>
<feature type="chain" id="PRO_5047060246" description="UPF0173 metal-dependent hydrolase PSQ40_03170" evidence="3">
    <location>
        <begin position="33"/>
        <end position="284"/>
    </location>
</feature>
<dbReference type="PANTHER" id="PTHR43546">
    <property type="entry name" value="UPF0173 METAL-DEPENDENT HYDROLASE MJ1163-RELATED"/>
    <property type="match status" value="1"/>
</dbReference>
<dbReference type="Proteomes" id="UP001528673">
    <property type="component" value="Unassembled WGS sequence"/>
</dbReference>
<evidence type="ECO:0000256" key="3">
    <source>
        <dbReference type="SAM" id="SignalP"/>
    </source>
</evidence>
<name>A0ABT5MVT2_9BURK</name>
<keyword evidence="6" id="KW-1185">Reference proteome</keyword>
<dbReference type="HAMAP" id="MF_00457">
    <property type="entry name" value="UPF0173"/>
    <property type="match status" value="1"/>
</dbReference>
<dbReference type="SUPFAM" id="SSF56281">
    <property type="entry name" value="Metallo-hydrolase/oxidoreductase"/>
    <property type="match status" value="1"/>
</dbReference>
<evidence type="ECO:0000313" key="5">
    <source>
        <dbReference type="EMBL" id="MDD0837566.1"/>
    </source>
</evidence>
<dbReference type="EMBL" id="JAQSIP010000001">
    <property type="protein sequence ID" value="MDD0837566.1"/>
    <property type="molecule type" value="Genomic_DNA"/>
</dbReference>
<dbReference type="InterPro" id="IPR006311">
    <property type="entry name" value="TAT_signal"/>
</dbReference>
<dbReference type="PROSITE" id="PS51318">
    <property type="entry name" value="TAT"/>
    <property type="match status" value="1"/>
</dbReference>
<comment type="similarity">
    <text evidence="2">Belongs to the UPF0173 family.</text>
</comment>
<dbReference type="InterPro" id="IPR022877">
    <property type="entry name" value="UPF0173"/>
</dbReference>
<dbReference type="PANTHER" id="PTHR43546:SF3">
    <property type="entry name" value="UPF0173 METAL-DEPENDENT HYDROLASE MJ1163"/>
    <property type="match status" value="1"/>
</dbReference>
<dbReference type="GO" id="GO:0016787">
    <property type="term" value="F:hydrolase activity"/>
    <property type="evidence" value="ECO:0007669"/>
    <property type="project" value="UniProtKB-KW"/>
</dbReference>
<sequence length="284" mass="30243">MRLFDCLAPTRALTRRWLLGAALLGAAGLAAAQGTGKTEVLWLGQAAARITSPGGKVIVIDPWLTSNPKTPAEFKKLEALGKVDLILVTHGHFDHFADAPALSQMHKAPMYGPAGMNQSITALGILPVELAPRFGKGGTIAPFGPNGVKITAVHAEHSSEVVWKNPATSKDEVHVGGEPVGFILEMENGFKVWHMGDTAVFGDMTLIGRMYKPDLVMIPIGGHFVMNPADAAMAVRDMIKPRFALPIHYGTTPVLRGTPAEFKEALGQGGAQMLAVEPGQKVEF</sequence>
<feature type="signal peptide" evidence="3">
    <location>
        <begin position="1"/>
        <end position="32"/>
    </location>
</feature>
<protein>
    <recommendedName>
        <fullName evidence="2">UPF0173 metal-dependent hydrolase PSQ40_03170</fullName>
    </recommendedName>
</protein>
<feature type="domain" description="Metallo-beta-lactamase" evidence="4">
    <location>
        <begin position="44"/>
        <end position="248"/>
    </location>
</feature>
<reference evidence="5 6" key="1">
    <citation type="submission" date="2023-02" db="EMBL/GenBank/DDBJ databases">
        <title>Bacterial whole genomic sequence of Curvibacter sp. HBC61.</title>
        <authorList>
            <person name="Le V."/>
            <person name="Ko S.-R."/>
            <person name="Ahn C.-Y."/>
            <person name="Oh H.-M."/>
        </authorList>
    </citation>
    <scope>NUCLEOTIDE SEQUENCE [LARGE SCALE GENOMIC DNA]</scope>
    <source>
        <strain evidence="5 6">HBC61</strain>
    </source>
</reference>
<dbReference type="Gene3D" id="3.60.15.10">
    <property type="entry name" value="Ribonuclease Z/Hydroxyacylglutathione hydrolase-like"/>
    <property type="match status" value="1"/>
</dbReference>
<dbReference type="InterPro" id="IPR036866">
    <property type="entry name" value="RibonucZ/Hydroxyglut_hydro"/>
</dbReference>
<dbReference type="Pfam" id="PF12706">
    <property type="entry name" value="Lactamase_B_2"/>
    <property type="match status" value="1"/>
</dbReference>
<proteinExistence type="inferred from homology"/>
<gene>
    <name evidence="5" type="ORF">PSQ40_03170</name>
</gene>
<evidence type="ECO:0000256" key="2">
    <source>
        <dbReference type="HAMAP-Rule" id="MF_00457"/>
    </source>
</evidence>
<dbReference type="InterPro" id="IPR001279">
    <property type="entry name" value="Metallo-B-lactamas"/>
</dbReference>
<dbReference type="NCBIfam" id="NF001911">
    <property type="entry name" value="PRK00685.1"/>
    <property type="match status" value="1"/>
</dbReference>
<evidence type="ECO:0000256" key="1">
    <source>
        <dbReference type="ARBA" id="ARBA00022801"/>
    </source>
</evidence>
<keyword evidence="3" id="KW-0732">Signal</keyword>
<dbReference type="RefSeq" id="WP_273948731.1">
    <property type="nucleotide sequence ID" value="NZ_JAQSIP010000001.1"/>
</dbReference>
<organism evidence="5 6">
    <name type="scientific">Curvibacter cyanobacteriorum</name>
    <dbReference type="NCBI Taxonomy" id="3026422"/>
    <lineage>
        <taxon>Bacteria</taxon>
        <taxon>Pseudomonadati</taxon>
        <taxon>Pseudomonadota</taxon>
        <taxon>Betaproteobacteria</taxon>
        <taxon>Burkholderiales</taxon>
        <taxon>Comamonadaceae</taxon>
        <taxon>Curvibacter</taxon>
    </lineage>
</organism>
<dbReference type="InterPro" id="IPR050114">
    <property type="entry name" value="UPF0173_UPF0282_UlaG_hydrolase"/>
</dbReference>
<evidence type="ECO:0000313" key="6">
    <source>
        <dbReference type="Proteomes" id="UP001528673"/>
    </source>
</evidence>